<dbReference type="InterPro" id="IPR050250">
    <property type="entry name" value="Macrolide_Exporter_MacB"/>
</dbReference>
<dbReference type="AlphaFoldDB" id="A0A1G6C230"/>
<proteinExistence type="inferred from homology"/>
<dbReference type="InterPro" id="IPR003838">
    <property type="entry name" value="ABC3_permease_C"/>
</dbReference>
<evidence type="ECO:0000259" key="9">
    <source>
        <dbReference type="Pfam" id="PF12704"/>
    </source>
</evidence>
<evidence type="ECO:0000256" key="3">
    <source>
        <dbReference type="ARBA" id="ARBA00022692"/>
    </source>
</evidence>
<evidence type="ECO:0000256" key="7">
    <source>
        <dbReference type="SAM" id="Phobius"/>
    </source>
</evidence>
<name>A0A1G6C230_EUBOX</name>
<evidence type="ECO:0000259" key="8">
    <source>
        <dbReference type="Pfam" id="PF02687"/>
    </source>
</evidence>
<dbReference type="Pfam" id="PF12704">
    <property type="entry name" value="MacB_PCD"/>
    <property type="match status" value="1"/>
</dbReference>
<comment type="similarity">
    <text evidence="6">Belongs to the ABC-4 integral membrane protein family.</text>
</comment>
<comment type="subcellular location">
    <subcellularLocation>
        <location evidence="1">Cell membrane</location>
        <topology evidence="1">Multi-pass membrane protein</topology>
    </subcellularLocation>
</comment>
<evidence type="ECO:0000256" key="5">
    <source>
        <dbReference type="ARBA" id="ARBA00023136"/>
    </source>
</evidence>
<dbReference type="Proteomes" id="UP000199228">
    <property type="component" value="Unassembled WGS sequence"/>
</dbReference>
<dbReference type="EMBL" id="FMXR01000014">
    <property type="protein sequence ID" value="SDB26907.1"/>
    <property type="molecule type" value="Genomic_DNA"/>
</dbReference>
<keyword evidence="3 7" id="KW-0812">Transmembrane</keyword>
<protein>
    <submittedName>
        <fullName evidence="10">MacB-like core domain-containing protein</fullName>
    </submittedName>
</protein>
<feature type="transmembrane region" description="Helical" evidence="7">
    <location>
        <begin position="310"/>
        <end position="340"/>
    </location>
</feature>
<dbReference type="GO" id="GO:0005886">
    <property type="term" value="C:plasma membrane"/>
    <property type="evidence" value="ECO:0007669"/>
    <property type="project" value="UniProtKB-SubCell"/>
</dbReference>
<dbReference type="Pfam" id="PF02687">
    <property type="entry name" value="FtsX"/>
    <property type="match status" value="1"/>
</dbReference>
<keyword evidence="2" id="KW-1003">Cell membrane</keyword>
<evidence type="ECO:0000256" key="4">
    <source>
        <dbReference type="ARBA" id="ARBA00022989"/>
    </source>
</evidence>
<gene>
    <name evidence="10" type="ORF">SAMN02910417_01999</name>
</gene>
<dbReference type="PANTHER" id="PTHR30572:SF4">
    <property type="entry name" value="ABC TRANSPORTER PERMEASE YTRF"/>
    <property type="match status" value="1"/>
</dbReference>
<dbReference type="OrthoDB" id="6313at2"/>
<evidence type="ECO:0000256" key="2">
    <source>
        <dbReference type="ARBA" id="ARBA00022475"/>
    </source>
</evidence>
<organism evidence="10 11">
    <name type="scientific">Eubacterium oxidoreducens</name>
    <dbReference type="NCBI Taxonomy" id="1732"/>
    <lineage>
        <taxon>Bacteria</taxon>
        <taxon>Bacillati</taxon>
        <taxon>Bacillota</taxon>
        <taxon>Clostridia</taxon>
        <taxon>Eubacteriales</taxon>
        <taxon>Eubacteriaceae</taxon>
        <taxon>Eubacterium</taxon>
    </lineage>
</organism>
<accession>A0A1G6C230</accession>
<dbReference type="STRING" id="1732.SAMN02910417_01999"/>
<dbReference type="RefSeq" id="WP_090174213.1">
    <property type="nucleotide sequence ID" value="NZ_FMXR01000014.1"/>
</dbReference>
<evidence type="ECO:0000256" key="1">
    <source>
        <dbReference type="ARBA" id="ARBA00004651"/>
    </source>
</evidence>
<dbReference type="PANTHER" id="PTHR30572">
    <property type="entry name" value="MEMBRANE COMPONENT OF TRANSPORTER-RELATED"/>
    <property type="match status" value="1"/>
</dbReference>
<evidence type="ECO:0000313" key="10">
    <source>
        <dbReference type="EMBL" id="SDB26907.1"/>
    </source>
</evidence>
<dbReference type="GO" id="GO:0022857">
    <property type="term" value="F:transmembrane transporter activity"/>
    <property type="evidence" value="ECO:0007669"/>
    <property type="project" value="TreeGrafter"/>
</dbReference>
<keyword evidence="5 7" id="KW-0472">Membrane</keyword>
<dbReference type="InterPro" id="IPR025857">
    <property type="entry name" value="MacB_PCD"/>
</dbReference>
<keyword evidence="4 7" id="KW-1133">Transmembrane helix</keyword>
<feature type="domain" description="MacB-like periplasmic core" evidence="9">
    <location>
        <begin position="27"/>
        <end position="236"/>
    </location>
</feature>
<feature type="transmembrane region" description="Helical" evidence="7">
    <location>
        <begin position="360"/>
        <end position="384"/>
    </location>
</feature>
<keyword evidence="11" id="KW-1185">Reference proteome</keyword>
<sequence>MTSIKMALKDLRTQRFTAAILFLLFLCTTFVIVGGALVTNGSLQGVQETQNRLGADVIVVPSSYSTDMQNALFEGEAATVDMDRTWLETLAQMDGISKISAQRYIATLSADCCSAGGIQMIAYDPDTDFTIGKWLSKQEIATPKKNEIIMGSATGFSKGETVQFFGVEFTVIGILEETGMGYDTGAFISFEAAQEIASQEGYSIVYPTRNGVEQISMILIEVEDGYEPEKIKQSILNYYEDDGIHAYSKATMVSTLFQKIESMSKMMNIFQLALVLVSAIGVFAVITIYMSFRKPHIGYLLSNGVAAWKVWLFFAGEYLLVLVLAHVIADTLVIFLIYAFEMMLKLNLEMPFVIPGVWEMVKIIIKSFLVNLAVLFVAAVYSLIRMIRLDISLIVKEDIR</sequence>
<feature type="transmembrane region" description="Helical" evidence="7">
    <location>
        <begin position="269"/>
        <end position="289"/>
    </location>
</feature>
<evidence type="ECO:0000256" key="6">
    <source>
        <dbReference type="ARBA" id="ARBA00038076"/>
    </source>
</evidence>
<evidence type="ECO:0000313" key="11">
    <source>
        <dbReference type="Proteomes" id="UP000199228"/>
    </source>
</evidence>
<reference evidence="10 11" key="1">
    <citation type="submission" date="2016-10" db="EMBL/GenBank/DDBJ databases">
        <authorList>
            <person name="de Groot N.N."/>
        </authorList>
    </citation>
    <scope>NUCLEOTIDE SEQUENCE [LARGE SCALE GENOMIC DNA]</scope>
    <source>
        <strain evidence="10 11">DSM 3217</strain>
    </source>
</reference>
<feature type="domain" description="ABC3 transporter permease C-terminal" evidence="8">
    <location>
        <begin position="269"/>
        <end position="390"/>
    </location>
</feature>